<name>A0A1Q8S2M3_9PEZI</name>
<proteinExistence type="predicted"/>
<sequence length="71" mass="8457">MRPIDFNYRKSMRKYEARKAGIIKANRMAYYISRDYRGSNFSKSPLTYRPNNLSLKEITLDYYTGALYNIS</sequence>
<comment type="caution">
    <text evidence="1">The sequence shown here is derived from an EMBL/GenBank/DDBJ whole genome shotgun (WGS) entry which is preliminary data.</text>
</comment>
<dbReference type="OrthoDB" id="10616749at2759"/>
<evidence type="ECO:0000313" key="2">
    <source>
        <dbReference type="Proteomes" id="UP000186583"/>
    </source>
</evidence>
<dbReference type="AlphaFoldDB" id="A0A1Q8S2M3"/>
<organism evidence="1 2">
    <name type="scientific">Colletotrichum chlorophyti</name>
    <dbReference type="NCBI Taxonomy" id="708187"/>
    <lineage>
        <taxon>Eukaryota</taxon>
        <taxon>Fungi</taxon>
        <taxon>Dikarya</taxon>
        <taxon>Ascomycota</taxon>
        <taxon>Pezizomycotina</taxon>
        <taxon>Sordariomycetes</taxon>
        <taxon>Hypocreomycetidae</taxon>
        <taxon>Glomerellales</taxon>
        <taxon>Glomerellaceae</taxon>
        <taxon>Colletotrichum</taxon>
    </lineage>
</organism>
<dbReference type="Proteomes" id="UP000186583">
    <property type="component" value="Unassembled WGS sequence"/>
</dbReference>
<reference evidence="1 2" key="1">
    <citation type="submission" date="2016-11" db="EMBL/GenBank/DDBJ databases">
        <title>Draft Genome Assembly of Colletotrichum chlorophyti a pathogen of herbaceous plants.</title>
        <authorList>
            <person name="Gan P."/>
            <person name="Narusaka M."/>
            <person name="Tsushima A."/>
            <person name="Narusaka Y."/>
            <person name="Takano Y."/>
            <person name="Shirasu K."/>
        </authorList>
    </citation>
    <scope>NUCLEOTIDE SEQUENCE [LARGE SCALE GENOMIC DNA]</scope>
    <source>
        <strain evidence="1 2">NTL11</strain>
    </source>
</reference>
<accession>A0A1Q8S2M3</accession>
<dbReference type="EMBL" id="MPGH01000031">
    <property type="protein sequence ID" value="OLN95708.1"/>
    <property type="molecule type" value="Genomic_DNA"/>
</dbReference>
<keyword evidence="2" id="KW-1185">Reference proteome</keyword>
<protein>
    <submittedName>
        <fullName evidence="1">Uncharacterized protein</fullName>
    </submittedName>
</protein>
<evidence type="ECO:0000313" key="1">
    <source>
        <dbReference type="EMBL" id="OLN95708.1"/>
    </source>
</evidence>
<gene>
    <name evidence="1" type="ORF">CCHL11_10075</name>
</gene>